<dbReference type="PANTHER" id="PTHR43798:SF33">
    <property type="entry name" value="HYDROLASE, PUTATIVE (AFU_ORTHOLOGUE AFUA_2G14860)-RELATED"/>
    <property type="match status" value="1"/>
</dbReference>
<gene>
    <name evidence="2" type="ORF">SLS53_001902</name>
</gene>
<dbReference type="EMBL" id="JAJSPL020000005">
    <property type="protein sequence ID" value="KAK7746715.1"/>
    <property type="molecule type" value="Genomic_DNA"/>
</dbReference>
<dbReference type="Gene3D" id="3.40.50.1820">
    <property type="entry name" value="alpha/beta hydrolase"/>
    <property type="match status" value="1"/>
</dbReference>
<evidence type="ECO:0000313" key="3">
    <source>
        <dbReference type="Proteomes" id="UP001320245"/>
    </source>
</evidence>
<evidence type="ECO:0000313" key="2">
    <source>
        <dbReference type="EMBL" id="KAK7746715.1"/>
    </source>
</evidence>
<feature type="domain" description="AB hydrolase-1" evidence="1">
    <location>
        <begin position="25"/>
        <end position="271"/>
    </location>
</feature>
<dbReference type="InterPro" id="IPR000073">
    <property type="entry name" value="AB_hydrolase_1"/>
</dbReference>
<organism evidence="2 3">
    <name type="scientific">Cytospora paraplurivora</name>
    <dbReference type="NCBI Taxonomy" id="2898453"/>
    <lineage>
        <taxon>Eukaryota</taxon>
        <taxon>Fungi</taxon>
        <taxon>Dikarya</taxon>
        <taxon>Ascomycota</taxon>
        <taxon>Pezizomycotina</taxon>
        <taxon>Sordariomycetes</taxon>
        <taxon>Sordariomycetidae</taxon>
        <taxon>Diaporthales</taxon>
        <taxon>Cytosporaceae</taxon>
        <taxon>Cytospora</taxon>
    </lineage>
</organism>
<dbReference type="Proteomes" id="UP001320245">
    <property type="component" value="Unassembled WGS sequence"/>
</dbReference>
<keyword evidence="3" id="KW-1185">Reference proteome</keyword>
<dbReference type="InterPro" id="IPR029058">
    <property type="entry name" value="AB_hydrolase_fold"/>
</dbReference>
<reference evidence="2 3" key="1">
    <citation type="journal article" date="2023" name="PLoS ONE">
        <title>Cytospora paraplurivora sp. nov. isolated from orchards with fruit tree decline syndrome in Ontario, Canada.</title>
        <authorList>
            <person name="Ilyukhin E."/>
            <person name="Nguyen H.D.T."/>
            <person name="Castle A.J."/>
            <person name="Ellouze W."/>
        </authorList>
    </citation>
    <scope>NUCLEOTIDE SEQUENCE [LARGE SCALE GENOMIC DNA]</scope>
    <source>
        <strain evidence="2 3">FDS-564</strain>
    </source>
</reference>
<dbReference type="InterPro" id="IPR050266">
    <property type="entry name" value="AB_hydrolase_sf"/>
</dbReference>
<proteinExistence type="predicted"/>
<sequence>MEFTKIPTPQGEINAVRRGTSSNTILFIHVNSGSWRMFKHLLASDSLASKYTLIAFDLPGHGDSADAPADQAGQVYTFAGYARAAIAVLRHYAVTSVVIYGCSLGGHIAVDMAMQLAETDDDEVKVRGIMTSGSPLCHNRAEALEGFNLDPDDNVAAAETLTEDQVQIMVRKGFGGEEEPWMREAALRTDSRARPTMFKSITRGDGRDHRKFVRETAAFPLAVVNGAEDVFMKVDVFEKIHVGHGNLWRGRIIRIEKSGHSPCWDQPEVFIPLFEEFVDESFSCV</sequence>
<dbReference type="PRINTS" id="PR00111">
    <property type="entry name" value="ABHYDROLASE"/>
</dbReference>
<dbReference type="Pfam" id="PF12697">
    <property type="entry name" value="Abhydrolase_6"/>
    <property type="match status" value="1"/>
</dbReference>
<comment type="caution">
    <text evidence="2">The sequence shown here is derived from an EMBL/GenBank/DDBJ whole genome shotgun (WGS) entry which is preliminary data.</text>
</comment>
<evidence type="ECO:0000259" key="1">
    <source>
        <dbReference type="Pfam" id="PF12697"/>
    </source>
</evidence>
<dbReference type="GO" id="GO:0016020">
    <property type="term" value="C:membrane"/>
    <property type="evidence" value="ECO:0007669"/>
    <property type="project" value="TreeGrafter"/>
</dbReference>
<protein>
    <recommendedName>
        <fullName evidence="1">AB hydrolase-1 domain-containing protein</fullName>
    </recommendedName>
</protein>
<dbReference type="AlphaFoldDB" id="A0AAN9UEL5"/>
<dbReference type="PANTHER" id="PTHR43798">
    <property type="entry name" value="MONOACYLGLYCEROL LIPASE"/>
    <property type="match status" value="1"/>
</dbReference>
<name>A0AAN9UEL5_9PEZI</name>
<dbReference type="SUPFAM" id="SSF53474">
    <property type="entry name" value="alpha/beta-Hydrolases"/>
    <property type="match status" value="1"/>
</dbReference>
<accession>A0AAN9UEL5</accession>